<dbReference type="Proteomes" id="UP001444071">
    <property type="component" value="Unassembled WGS sequence"/>
</dbReference>
<comment type="caution">
    <text evidence="2">The sequence shown here is derived from an EMBL/GenBank/DDBJ whole genome shotgun (WGS) entry which is preliminary data.</text>
</comment>
<sequence>MDRRRQRQKHEAQEGTEEKKVMSFFLHSCSIPLFFQLIQLPLCATARELEVIASAFHRQAPVHSSEQLPANRQPRRKSSSPASPQECISRWFASRTTPPLLTPPQTSRFHSPLLYILTAVSSSSLPPPFFSPSLPLSLPALSVMQLVALKVAGCFGGGSGSLRSTPKCPL</sequence>
<keyword evidence="3" id="KW-1185">Reference proteome</keyword>
<accession>A0ABV0W753</accession>
<organism evidence="2 3">
    <name type="scientific">Xenotaenia resolanae</name>
    <dbReference type="NCBI Taxonomy" id="208358"/>
    <lineage>
        <taxon>Eukaryota</taxon>
        <taxon>Metazoa</taxon>
        <taxon>Chordata</taxon>
        <taxon>Craniata</taxon>
        <taxon>Vertebrata</taxon>
        <taxon>Euteleostomi</taxon>
        <taxon>Actinopterygii</taxon>
        <taxon>Neopterygii</taxon>
        <taxon>Teleostei</taxon>
        <taxon>Neoteleostei</taxon>
        <taxon>Acanthomorphata</taxon>
        <taxon>Ovalentaria</taxon>
        <taxon>Atherinomorphae</taxon>
        <taxon>Cyprinodontiformes</taxon>
        <taxon>Goodeidae</taxon>
        <taxon>Xenotaenia</taxon>
    </lineage>
</organism>
<reference evidence="2 3" key="1">
    <citation type="submission" date="2021-06" db="EMBL/GenBank/DDBJ databases">
        <authorList>
            <person name="Palmer J.M."/>
        </authorList>
    </citation>
    <scope>NUCLEOTIDE SEQUENCE [LARGE SCALE GENOMIC DNA]</scope>
    <source>
        <strain evidence="2 3">XR_2019</strain>
        <tissue evidence="2">Muscle</tissue>
    </source>
</reference>
<dbReference type="EMBL" id="JAHRIM010031339">
    <property type="protein sequence ID" value="MEQ2265074.1"/>
    <property type="molecule type" value="Genomic_DNA"/>
</dbReference>
<evidence type="ECO:0000313" key="2">
    <source>
        <dbReference type="EMBL" id="MEQ2265074.1"/>
    </source>
</evidence>
<proteinExistence type="predicted"/>
<name>A0ABV0W753_9TELE</name>
<evidence type="ECO:0000313" key="3">
    <source>
        <dbReference type="Proteomes" id="UP001444071"/>
    </source>
</evidence>
<feature type="region of interest" description="Disordered" evidence="1">
    <location>
        <begin position="63"/>
        <end position="84"/>
    </location>
</feature>
<gene>
    <name evidence="2" type="ORF">XENORESO_001849</name>
</gene>
<protein>
    <submittedName>
        <fullName evidence="2">Uncharacterized protein</fullName>
    </submittedName>
</protein>
<evidence type="ECO:0000256" key="1">
    <source>
        <dbReference type="SAM" id="MobiDB-lite"/>
    </source>
</evidence>